<dbReference type="NCBIfam" id="TIGR01643">
    <property type="entry name" value="YD_repeat_2x"/>
    <property type="match status" value="2"/>
</dbReference>
<keyword evidence="5" id="KW-1185">Reference proteome</keyword>
<name>A0A7W5FWN8_9BURK</name>
<evidence type="ECO:0000256" key="2">
    <source>
        <dbReference type="SAM" id="SignalP"/>
    </source>
</evidence>
<gene>
    <name evidence="4" type="ORF">FHS03_005322</name>
</gene>
<dbReference type="EMBL" id="JACHXD010000025">
    <property type="protein sequence ID" value="MBB3122225.1"/>
    <property type="molecule type" value="Genomic_DNA"/>
</dbReference>
<proteinExistence type="predicted"/>
<accession>A0A7W5FWN8</accession>
<dbReference type="Pfam" id="PF25023">
    <property type="entry name" value="TEN_YD-shell"/>
    <property type="match status" value="1"/>
</dbReference>
<protein>
    <submittedName>
        <fullName evidence="4">YD repeat-containing protein</fullName>
    </submittedName>
</protein>
<dbReference type="Pfam" id="PF05593">
    <property type="entry name" value="RHS_repeat"/>
    <property type="match status" value="3"/>
</dbReference>
<dbReference type="Proteomes" id="UP000541535">
    <property type="component" value="Unassembled WGS sequence"/>
</dbReference>
<organism evidence="4 5">
    <name type="scientific">Pseudoduganella violacea</name>
    <dbReference type="NCBI Taxonomy" id="1715466"/>
    <lineage>
        <taxon>Bacteria</taxon>
        <taxon>Pseudomonadati</taxon>
        <taxon>Pseudomonadota</taxon>
        <taxon>Betaproteobacteria</taxon>
        <taxon>Burkholderiales</taxon>
        <taxon>Oxalobacteraceae</taxon>
        <taxon>Telluria group</taxon>
        <taxon>Pseudoduganella</taxon>
    </lineage>
</organism>
<keyword evidence="2" id="KW-0732">Signal</keyword>
<evidence type="ECO:0000256" key="1">
    <source>
        <dbReference type="ARBA" id="ARBA00022737"/>
    </source>
</evidence>
<sequence>MKHPRYTKTMMMLAASLTLAAAQAQTAKAPKPPVVAQKKAAAALAAGDELPSNTLTAHAGLQSQYGGRAAARGFHEVVDPYSGNLTVRMEALTVPGNGGQDINVGWTYKMEGLSNYGSSSPAVDSKAAFSTAGHAPWQLDVAPLVVFSYSNDAGAFPDACQASSGSPLYVGRQVILQTAGGRSESFYFMASGIYETKNHWRLSCDYASNTHVLRSPDGGSYRLGMKSEHSFPELQVGQNQTTYQTTRVTDRNGNYYDIAYQAVTRQHCFDLQSNGTTTVRLPSQISASDGRVIKFNYDLGEPNCGNRDTWRSPRLQSVEGPDGAVWRFEYHPRAYKYHRYPNGIGSYYYVGGQLAKVIQPDGTSYAFSYPDSCPTTNAAGILMLCDFEPLKTITLPTGGTSSYTYRTFFDFPAEGYSTYALEGWSSPPSEEYLDTWDYILENAHMAWGQPDVLERRTSDGGVWTYSYDRPISKNVPEGSFDTVTIDGPAGREVRRFYGLGYFTPTALAAVPAWHNVCNTKRPEYNTYCGIAAKPGAWKIGLPVDLALGDSYRESYVYQPRVLTTADTQEVAGRLRISDDQVLVPDLQSKTIVLNGVSFSTSYANYDAHGNPGTITEAGPRGGNRSTSVAYYKDLGKWILKLVKDESFAGSATTRSFDGNGNLLSVTTDGVKTSYTYDSQGNVASATFPRNLVHSYASYKRGIPQSETQPEGVQITRTVSAAGALLSETNGEGKTRSYGFDTMNRMTSITYPRGNATSISYSANGKTMTRGGLVESTVYDGFGRPQSVTLGGVTRSYSYDALGRKTFESHPGSSAGTGYQYDILNRPIRVSNADGSSQTISYVGVDKTVVDERNNSTTLQYRAYGNLQQLFLMGVVAAEPAMNLSVARNARDLSTSVSQGGLTRSYGYNGNYYLTSVTNPETGTTTYGRDEAGNMTSRQVGSSGQVTFAYDGRNRVKTATYPSGTPAVSYTYTKTDKIKTISSSAGNRVNDYDANDNLGSESVSVDGLTFTTGYAYNANDQLDSMTYPRSGRVVAFAPDVLGRPTQVSGYVTGIGYWPSGQISQINYANGTSSTYRQHARLWPSSFSTVKGSATYFDNSYDYDGVGNLTAIRNSVDGGYNRTLGYDGANRLTGIAGPWGAGSIQYDGAGNIKSQTFGSSALNYSYDGANRLDSISGERSTRFTYDAYGNVSTASGNAYTYDDMPNLRCVNCANAALKTEYSYDGANRRLVVNKAGVKSYEIYGSHGNQLIEFTPSQSNKLIEYFYLGGKRIAQTVTP</sequence>
<feature type="chain" id="PRO_5030634883" evidence="2">
    <location>
        <begin position="25"/>
        <end position="1276"/>
    </location>
</feature>
<dbReference type="PANTHER" id="PTHR32305">
    <property type="match status" value="1"/>
</dbReference>
<evidence type="ECO:0000313" key="4">
    <source>
        <dbReference type="EMBL" id="MBB3122225.1"/>
    </source>
</evidence>
<evidence type="ECO:0000259" key="3">
    <source>
        <dbReference type="Pfam" id="PF25023"/>
    </source>
</evidence>
<dbReference type="RefSeq" id="WP_221208272.1">
    <property type="nucleotide sequence ID" value="NZ_JACHXD010000025.1"/>
</dbReference>
<comment type="caution">
    <text evidence="4">The sequence shown here is derived from an EMBL/GenBank/DDBJ whole genome shotgun (WGS) entry which is preliminary data.</text>
</comment>
<dbReference type="PANTHER" id="PTHR32305:SF15">
    <property type="entry name" value="PROTEIN RHSA-RELATED"/>
    <property type="match status" value="1"/>
</dbReference>
<dbReference type="InterPro" id="IPR050708">
    <property type="entry name" value="T6SS_VgrG/RHS"/>
</dbReference>
<evidence type="ECO:0000313" key="5">
    <source>
        <dbReference type="Proteomes" id="UP000541535"/>
    </source>
</evidence>
<dbReference type="AlphaFoldDB" id="A0A7W5FWN8"/>
<dbReference type="InterPro" id="IPR006530">
    <property type="entry name" value="YD"/>
</dbReference>
<dbReference type="Gene3D" id="2.180.10.10">
    <property type="entry name" value="RHS repeat-associated core"/>
    <property type="match status" value="2"/>
</dbReference>
<reference evidence="4 5" key="1">
    <citation type="submission" date="2020-08" db="EMBL/GenBank/DDBJ databases">
        <title>Genomic Encyclopedia of Type Strains, Phase III (KMG-III): the genomes of soil and plant-associated and newly described type strains.</title>
        <authorList>
            <person name="Whitman W."/>
        </authorList>
    </citation>
    <scope>NUCLEOTIDE SEQUENCE [LARGE SCALE GENOMIC DNA]</scope>
    <source>
        <strain evidence="4 5">CECT 8897</strain>
    </source>
</reference>
<dbReference type="InterPro" id="IPR031325">
    <property type="entry name" value="RHS_repeat"/>
</dbReference>
<feature type="domain" description="Teneurin-like YD-shell" evidence="3">
    <location>
        <begin position="1092"/>
        <end position="1232"/>
    </location>
</feature>
<keyword evidence="1" id="KW-0677">Repeat</keyword>
<feature type="signal peptide" evidence="2">
    <location>
        <begin position="1"/>
        <end position="24"/>
    </location>
</feature>
<dbReference type="InterPro" id="IPR056823">
    <property type="entry name" value="TEN-like_YD-shell"/>
</dbReference>